<evidence type="ECO:0000313" key="3">
    <source>
        <dbReference type="EMBL" id="CAD8194379.1"/>
    </source>
</evidence>
<feature type="domain" description="HMG box" evidence="2">
    <location>
        <begin position="7"/>
        <end position="73"/>
    </location>
</feature>
<gene>
    <name evidence="3" type="ORF">POCTA_138.1.T1060205</name>
</gene>
<dbReference type="InterPro" id="IPR009071">
    <property type="entry name" value="HMG_box_dom"/>
</dbReference>
<dbReference type="PROSITE" id="PS50118">
    <property type="entry name" value="HMG_BOX_2"/>
    <property type="match status" value="1"/>
</dbReference>
<keyword evidence="4" id="KW-1185">Reference proteome</keyword>
<evidence type="ECO:0000259" key="2">
    <source>
        <dbReference type="PROSITE" id="PS50118"/>
    </source>
</evidence>
<dbReference type="Proteomes" id="UP000683925">
    <property type="component" value="Unassembled WGS sequence"/>
</dbReference>
<evidence type="ECO:0000256" key="1">
    <source>
        <dbReference type="PROSITE-ProRule" id="PRU00267"/>
    </source>
</evidence>
<organism evidence="3 4">
    <name type="scientific">Paramecium octaurelia</name>
    <dbReference type="NCBI Taxonomy" id="43137"/>
    <lineage>
        <taxon>Eukaryota</taxon>
        <taxon>Sar</taxon>
        <taxon>Alveolata</taxon>
        <taxon>Ciliophora</taxon>
        <taxon>Intramacronucleata</taxon>
        <taxon>Oligohymenophorea</taxon>
        <taxon>Peniculida</taxon>
        <taxon>Parameciidae</taxon>
        <taxon>Paramecium</taxon>
    </lineage>
</organism>
<dbReference type="EMBL" id="CAJJDP010000106">
    <property type="protein sequence ID" value="CAD8194379.1"/>
    <property type="molecule type" value="Genomic_DNA"/>
</dbReference>
<accession>A0A8S1X1Q1</accession>
<comment type="caution">
    <text evidence="3">The sequence shown here is derived from an EMBL/GenBank/DDBJ whole genome shotgun (WGS) entry which is preliminary data.</text>
</comment>
<proteinExistence type="predicted"/>
<dbReference type="AlphaFoldDB" id="A0A8S1X1Q1"/>
<sequence length="246" mass="29670">MVNQLPKRQYISAYQIFYKEQTKVFQQNGVGINMVGTLLQRKWEQLAHEEQRYYQEQFEKFEVKYQEQLNEFKKINQMLNQSKKIEKSFIKPKKPQIPQIHYVIQNRYKYKGKNYSQNQIYAELIKEFSIQRLEVKEQLEWEYESKQTIYDCEMIELLKQNCQKYQSLKEKLLMNFQQQAEEQEFNSHEYVQKNFAVDINGQNQVMGSQQVCKFKSSNNLKGLSLIAVKLPFEEQNLQGKKGRNLN</sequence>
<reference evidence="3" key="1">
    <citation type="submission" date="2021-01" db="EMBL/GenBank/DDBJ databases">
        <authorList>
            <consortium name="Genoscope - CEA"/>
            <person name="William W."/>
        </authorList>
    </citation>
    <scope>NUCLEOTIDE SEQUENCE</scope>
</reference>
<evidence type="ECO:0000313" key="4">
    <source>
        <dbReference type="Proteomes" id="UP000683925"/>
    </source>
</evidence>
<feature type="DNA-binding region" description="HMG box" evidence="1">
    <location>
        <begin position="7"/>
        <end position="73"/>
    </location>
</feature>
<dbReference type="GO" id="GO:0005634">
    <property type="term" value="C:nucleus"/>
    <property type="evidence" value="ECO:0007669"/>
    <property type="project" value="UniProtKB-UniRule"/>
</dbReference>
<protein>
    <recommendedName>
        <fullName evidence="2">HMG box domain-containing protein</fullName>
    </recommendedName>
</protein>
<dbReference type="GO" id="GO:0003677">
    <property type="term" value="F:DNA binding"/>
    <property type="evidence" value="ECO:0007669"/>
    <property type="project" value="UniProtKB-UniRule"/>
</dbReference>
<dbReference type="OMA" id="QIPQIHY"/>
<keyword evidence="1" id="KW-0238">DNA-binding</keyword>
<keyword evidence="1" id="KW-0539">Nucleus</keyword>
<dbReference type="OrthoDB" id="307616at2759"/>
<name>A0A8S1X1Q1_PAROT</name>